<dbReference type="EMBL" id="GGEC01052622">
    <property type="protein sequence ID" value="MBX33106.1"/>
    <property type="molecule type" value="Transcribed_RNA"/>
</dbReference>
<protein>
    <submittedName>
        <fullName evidence="1">Uncharacterized protein MANES_13G155200</fullName>
    </submittedName>
</protein>
<reference evidence="1" key="1">
    <citation type="submission" date="2018-02" db="EMBL/GenBank/DDBJ databases">
        <title>Rhizophora mucronata_Transcriptome.</title>
        <authorList>
            <person name="Meera S.P."/>
            <person name="Sreeshan A."/>
            <person name="Augustine A."/>
        </authorList>
    </citation>
    <scope>NUCLEOTIDE SEQUENCE</scope>
    <source>
        <tissue evidence="1">Leaf</tissue>
    </source>
</reference>
<accession>A0A2P2MSB4</accession>
<organism evidence="1">
    <name type="scientific">Rhizophora mucronata</name>
    <name type="common">Asiatic mangrove</name>
    <dbReference type="NCBI Taxonomy" id="61149"/>
    <lineage>
        <taxon>Eukaryota</taxon>
        <taxon>Viridiplantae</taxon>
        <taxon>Streptophyta</taxon>
        <taxon>Embryophyta</taxon>
        <taxon>Tracheophyta</taxon>
        <taxon>Spermatophyta</taxon>
        <taxon>Magnoliopsida</taxon>
        <taxon>eudicotyledons</taxon>
        <taxon>Gunneridae</taxon>
        <taxon>Pentapetalae</taxon>
        <taxon>rosids</taxon>
        <taxon>fabids</taxon>
        <taxon>Malpighiales</taxon>
        <taxon>Rhizophoraceae</taxon>
        <taxon>Rhizophora</taxon>
    </lineage>
</organism>
<name>A0A2P2MSB4_RHIMU</name>
<dbReference type="AlphaFoldDB" id="A0A2P2MSB4"/>
<proteinExistence type="predicted"/>
<sequence>MIDSSQSKQKREKEKQRINSRCCLVCFSVEDRHLAADGLRTAV</sequence>
<evidence type="ECO:0000313" key="1">
    <source>
        <dbReference type="EMBL" id="MBX33106.1"/>
    </source>
</evidence>